<dbReference type="AlphaFoldDB" id="A0A916SAR8"/>
<protein>
    <recommendedName>
        <fullName evidence="1">Putative zinc-finger domain-containing protein</fullName>
    </recommendedName>
</protein>
<organism evidence="2 3">
    <name type="scientific">Conyzicola nivalis</name>
    <dbReference type="NCBI Taxonomy" id="1477021"/>
    <lineage>
        <taxon>Bacteria</taxon>
        <taxon>Bacillati</taxon>
        <taxon>Actinomycetota</taxon>
        <taxon>Actinomycetes</taxon>
        <taxon>Micrococcales</taxon>
        <taxon>Microbacteriaceae</taxon>
        <taxon>Conyzicola</taxon>
    </lineage>
</organism>
<evidence type="ECO:0000313" key="3">
    <source>
        <dbReference type="Proteomes" id="UP000606922"/>
    </source>
</evidence>
<evidence type="ECO:0000313" key="2">
    <source>
        <dbReference type="EMBL" id="GGA91390.1"/>
    </source>
</evidence>
<dbReference type="Proteomes" id="UP000606922">
    <property type="component" value="Unassembled WGS sequence"/>
</dbReference>
<dbReference type="Pfam" id="PF13490">
    <property type="entry name" value="zf-HC2"/>
    <property type="match status" value="1"/>
</dbReference>
<name>A0A916SAR8_9MICO</name>
<feature type="domain" description="Putative zinc-finger" evidence="1">
    <location>
        <begin position="6"/>
        <end position="39"/>
    </location>
</feature>
<accession>A0A916SAR8</accession>
<dbReference type="EMBL" id="BMGB01000001">
    <property type="protein sequence ID" value="GGA91390.1"/>
    <property type="molecule type" value="Genomic_DNA"/>
</dbReference>
<reference evidence="2" key="1">
    <citation type="journal article" date="2014" name="Int. J. Syst. Evol. Microbiol.">
        <title>Complete genome sequence of Corynebacterium casei LMG S-19264T (=DSM 44701T), isolated from a smear-ripened cheese.</title>
        <authorList>
            <consortium name="US DOE Joint Genome Institute (JGI-PGF)"/>
            <person name="Walter F."/>
            <person name="Albersmeier A."/>
            <person name="Kalinowski J."/>
            <person name="Ruckert C."/>
        </authorList>
    </citation>
    <scope>NUCLEOTIDE SEQUENCE</scope>
    <source>
        <strain evidence="2">CGMCC 1.12813</strain>
    </source>
</reference>
<gene>
    <name evidence="2" type="ORF">GCM10010979_02580</name>
</gene>
<proteinExistence type="predicted"/>
<keyword evidence="3" id="KW-1185">Reference proteome</keyword>
<comment type="caution">
    <text evidence="2">The sequence shown here is derived from an EMBL/GenBank/DDBJ whole genome shotgun (WGS) entry which is preliminary data.</text>
</comment>
<dbReference type="RefSeq" id="WP_188508904.1">
    <property type="nucleotide sequence ID" value="NZ_BMGB01000001.1"/>
</dbReference>
<evidence type="ECO:0000259" key="1">
    <source>
        <dbReference type="Pfam" id="PF13490"/>
    </source>
</evidence>
<sequence length="80" mass="8758">MTDCGCDKAKAELEEYIHNELTRGEAEDIAEHMANCESCTGEHLVGLTLTNKVKSACNEKAPVDLRAEVLAKLREIQPTA</sequence>
<reference evidence="2" key="2">
    <citation type="submission" date="2020-09" db="EMBL/GenBank/DDBJ databases">
        <authorList>
            <person name="Sun Q."/>
            <person name="Zhou Y."/>
        </authorList>
    </citation>
    <scope>NUCLEOTIDE SEQUENCE</scope>
    <source>
        <strain evidence="2">CGMCC 1.12813</strain>
    </source>
</reference>
<dbReference type="InterPro" id="IPR027383">
    <property type="entry name" value="Znf_put"/>
</dbReference>